<gene>
    <name evidence="1" type="ORF">Col01nite_36600</name>
</gene>
<reference evidence="1 2" key="1">
    <citation type="submission" date="2021-01" db="EMBL/GenBank/DDBJ databases">
        <title>Whole genome shotgun sequence of Cellulomonas oligotrophica NBRC 109435.</title>
        <authorList>
            <person name="Komaki H."/>
            <person name="Tamura T."/>
        </authorList>
    </citation>
    <scope>NUCLEOTIDE SEQUENCE [LARGE SCALE GENOMIC DNA]</scope>
    <source>
        <strain evidence="1 2">NBRC 109435</strain>
    </source>
</reference>
<protein>
    <recommendedName>
        <fullName evidence="3">DUF2971 domain-containing protein</fullName>
    </recommendedName>
</protein>
<keyword evidence="2" id="KW-1185">Reference proteome</keyword>
<evidence type="ECO:0000313" key="2">
    <source>
        <dbReference type="Proteomes" id="UP000618382"/>
    </source>
</evidence>
<comment type="caution">
    <text evidence="1">The sequence shown here is derived from an EMBL/GenBank/DDBJ whole genome shotgun (WGS) entry which is preliminary data.</text>
</comment>
<dbReference type="EMBL" id="BONN01000018">
    <property type="protein sequence ID" value="GIG34501.1"/>
    <property type="molecule type" value="Genomic_DNA"/>
</dbReference>
<dbReference type="Proteomes" id="UP000618382">
    <property type="component" value="Unassembled WGS sequence"/>
</dbReference>
<proteinExistence type="predicted"/>
<organism evidence="1 2">
    <name type="scientific">Cellulomonas oligotrophica</name>
    <dbReference type="NCBI Taxonomy" id="931536"/>
    <lineage>
        <taxon>Bacteria</taxon>
        <taxon>Bacillati</taxon>
        <taxon>Actinomycetota</taxon>
        <taxon>Actinomycetes</taxon>
        <taxon>Micrococcales</taxon>
        <taxon>Cellulomonadaceae</taxon>
        <taxon>Cellulomonas</taxon>
    </lineage>
</organism>
<accession>A0ABQ4DFK0</accession>
<sequence>MPSSHGWWVPEPLPHGTRVWHYTSPASLVGMLTNLEIWATECTGLNDLSEVVGGFEYMSQWFGQRPGSAAASLHTLCAPTGGTVARAQEVFIVCASLNGDDAGQWRLYGGVRAGYSVELDPGVSLGVISRSADPASYPASARRPRSGGTLWKAWGQQASVAPWYPVAYSDAARERMLSDLLTWANEVDADYERAASDPTLDPEERDQMGQDLGERFEDALCTAAALIKAPGFSGEREARAVVNAQLRTNHEEFRATGHGVVRYVRLATGDGRGLVQPEHHPGQTLPVRSITVGPTPYFEAQKSTLEALILRAGFKPSAVPVVESKVALRR</sequence>
<name>A0ABQ4DFK0_9CELL</name>
<evidence type="ECO:0000313" key="1">
    <source>
        <dbReference type="EMBL" id="GIG34501.1"/>
    </source>
</evidence>
<evidence type="ECO:0008006" key="3">
    <source>
        <dbReference type="Google" id="ProtNLM"/>
    </source>
</evidence>